<dbReference type="EMBL" id="JBHMQV010000009">
    <property type="protein sequence ID" value="MFC0848363.1"/>
    <property type="molecule type" value="Genomic_DNA"/>
</dbReference>
<feature type="region of interest" description="Disordered" evidence="1">
    <location>
        <begin position="268"/>
        <end position="306"/>
    </location>
</feature>
<feature type="transmembrane region" description="Helical" evidence="2">
    <location>
        <begin position="136"/>
        <end position="160"/>
    </location>
</feature>
<proteinExistence type="predicted"/>
<keyword evidence="2" id="KW-0812">Transmembrane</keyword>
<name>A0ABV6TSK2_9ACTN</name>
<evidence type="ECO:0000256" key="1">
    <source>
        <dbReference type="SAM" id="MobiDB-lite"/>
    </source>
</evidence>
<feature type="transmembrane region" description="Helical" evidence="2">
    <location>
        <begin position="17"/>
        <end position="38"/>
    </location>
</feature>
<reference evidence="3 4" key="1">
    <citation type="submission" date="2024-09" db="EMBL/GenBank/DDBJ databases">
        <authorList>
            <person name="Sun Q."/>
            <person name="Mori K."/>
        </authorList>
    </citation>
    <scope>NUCLEOTIDE SEQUENCE [LARGE SCALE GENOMIC DNA]</scope>
    <source>
        <strain evidence="3 4">JCM 4557</strain>
    </source>
</reference>
<keyword evidence="2" id="KW-1133">Transmembrane helix</keyword>
<feature type="transmembrane region" description="Helical" evidence="2">
    <location>
        <begin position="94"/>
        <end position="115"/>
    </location>
</feature>
<dbReference type="Proteomes" id="UP001589887">
    <property type="component" value="Unassembled WGS sequence"/>
</dbReference>
<accession>A0ABV6TSK2</accession>
<feature type="transmembrane region" description="Helical" evidence="2">
    <location>
        <begin position="59"/>
        <end position="82"/>
    </location>
</feature>
<evidence type="ECO:0000313" key="4">
    <source>
        <dbReference type="Proteomes" id="UP001589887"/>
    </source>
</evidence>
<dbReference type="RefSeq" id="WP_394322922.1">
    <property type="nucleotide sequence ID" value="NZ_JBHMQV010000009.1"/>
</dbReference>
<gene>
    <name evidence="3" type="ORF">ACFH04_32335</name>
</gene>
<evidence type="ECO:0000256" key="2">
    <source>
        <dbReference type="SAM" id="Phobius"/>
    </source>
</evidence>
<comment type="caution">
    <text evidence="3">The sequence shown here is derived from an EMBL/GenBank/DDBJ whole genome shotgun (WGS) entry which is preliminary data.</text>
</comment>
<protein>
    <recommendedName>
        <fullName evidence="5">Integral membrane protein</fullName>
    </recommendedName>
</protein>
<sequence length="306" mass="33730">MELQQPPPRQPEGCLTAAIRIPVRIVVLVLVVPIRLIWDAVAATARATYRAVLRPLGRALKWLGHTLIVVPLTFLGHCLAWLVRTLVVVPLTWLWQWVVVPVWRYAAVVPVLWLYRHLFTPLGHAVAWVARGVGAVVSVIGTALVRVGLILFVVPLGWFYRRVLTPVGHVIAVVAREVADAFGHAWRIAGQISRAVGRGLKWLGWQLVGRPVRWVWRTVCAPVVHWVRDAVWAPVKRAAVEAGRTAREALASVRETVRQARADAWRALVGGPPREPTPHPARTLGSTTTASGAVPAPEISLRKTEG</sequence>
<keyword evidence="2" id="KW-0472">Membrane</keyword>
<evidence type="ECO:0000313" key="3">
    <source>
        <dbReference type="EMBL" id="MFC0848363.1"/>
    </source>
</evidence>
<organism evidence="3 4">
    <name type="scientific">Streptomyces noboritoensis</name>
    <dbReference type="NCBI Taxonomy" id="67337"/>
    <lineage>
        <taxon>Bacteria</taxon>
        <taxon>Bacillati</taxon>
        <taxon>Actinomycetota</taxon>
        <taxon>Actinomycetes</taxon>
        <taxon>Kitasatosporales</taxon>
        <taxon>Streptomycetaceae</taxon>
        <taxon>Streptomyces</taxon>
    </lineage>
</organism>
<evidence type="ECO:0008006" key="5">
    <source>
        <dbReference type="Google" id="ProtNLM"/>
    </source>
</evidence>
<keyword evidence="4" id="KW-1185">Reference proteome</keyword>